<reference evidence="8" key="1">
    <citation type="submission" date="2016-10" db="EMBL/GenBank/DDBJ databases">
        <authorList>
            <person name="Varghese N."/>
            <person name="Submissions S."/>
        </authorList>
    </citation>
    <scope>NUCLEOTIDE SEQUENCE [LARGE SCALE GENOMIC DNA]</scope>
    <source>
        <strain evidence="8">DSM 1565</strain>
    </source>
</reference>
<evidence type="ECO:0000256" key="4">
    <source>
        <dbReference type="ARBA" id="ARBA00022801"/>
    </source>
</evidence>
<dbReference type="PIRSF" id="PIRSF018267">
    <property type="entry name" value="VSR_endonuc"/>
    <property type="match status" value="1"/>
</dbReference>
<dbReference type="Pfam" id="PF03852">
    <property type="entry name" value="Vsr"/>
    <property type="match status" value="1"/>
</dbReference>
<keyword evidence="3 6" id="KW-0227">DNA damage</keyword>
<dbReference type="GO" id="GO:0004519">
    <property type="term" value="F:endonuclease activity"/>
    <property type="evidence" value="ECO:0007669"/>
    <property type="project" value="UniProtKB-KW"/>
</dbReference>
<comment type="similarity">
    <text evidence="6">Belongs to the vsr family.</text>
</comment>
<name>A0A1I7NH57_9HYPH</name>
<keyword evidence="2 6" id="KW-0255">Endonuclease</keyword>
<organism evidence="7 8">
    <name type="scientific">Hyphomicrobium facile</name>
    <dbReference type="NCBI Taxonomy" id="51670"/>
    <lineage>
        <taxon>Bacteria</taxon>
        <taxon>Pseudomonadati</taxon>
        <taxon>Pseudomonadota</taxon>
        <taxon>Alphaproteobacteria</taxon>
        <taxon>Hyphomicrobiales</taxon>
        <taxon>Hyphomicrobiaceae</taxon>
        <taxon>Hyphomicrobium</taxon>
    </lineage>
</organism>
<evidence type="ECO:0000313" key="7">
    <source>
        <dbReference type="EMBL" id="SFV33978.1"/>
    </source>
</evidence>
<dbReference type="CDD" id="cd00221">
    <property type="entry name" value="Vsr"/>
    <property type="match status" value="1"/>
</dbReference>
<dbReference type="Proteomes" id="UP000199423">
    <property type="component" value="Unassembled WGS sequence"/>
</dbReference>
<proteinExistence type="inferred from homology"/>
<evidence type="ECO:0000256" key="1">
    <source>
        <dbReference type="ARBA" id="ARBA00022722"/>
    </source>
</evidence>
<dbReference type="RefSeq" id="WP_092867688.1">
    <property type="nucleotide sequence ID" value="NZ_FPCH01000002.1"/>
</dbReference>
<comment type="function">
    <text evidence="6">May nick specific sequences that contain T:G mispairs resulting from m5C-deamination.</text>
</comment>
<evidence type="ECO:0000256" key="5">
    <source>
        <dbReference type="ARBA" id="ARBA00023204"/>
    </source>
</evidence>
<keyword evidence="1 6" id="KW-0540">Nuclease</keyword>
<dbReference type="OrthoDB" id="9801520at2"/>
<evidence type="ECO:0000256" key="2">
    <source>
        <dbReference type="ARBA" id="ARBA00022759"/>
    </source>
</evidence>
<dbReference type="Gene3D" id="3.40.960.10">
    <property type="entry name" value="VSR Endonuclease"/>
    <property type="match status" value="1"/>
</dbReference>
<dbReference type="EC" id="3.1.-.-" evidence="6"/>
<dbReference type="InterPro" id="IPR011335">
    <property type="entry name" value="Restrct_endonuc-II-like"/>
</dbReference>
<accession>A0A1I7NH57</accession>
<dbReference type="STRING" id="51670.SAMN04488557_2174"/>
<sequence length="151" mass="17591">MVDSITAARRSWNMSRIRDRDMEPELIVRKIVHSSGKRFRLHGAFGADRLPGRPDLVFARLRKVIFVHGCFWHQHSAAKCKIVRKPKTNTTYWNQKLLRNVERDAEHLAALKKAGWRTLVIWECEIERSGELATKLSRFLSEETPTKSALR</sequence>
<gene>
    <name evidence="7" type="ORF">SAMN04488557_2174</name>
</gene>
<dbReference type="InterPro" id="IPR004603">
    <property type="entry name" value="DNA_mismatch_endonuc_vsr"/>
</dbReference>
<dbReference type="AlphaFoldDB" id="A0A1I7NH57"/>
<dbReference type="GO" id="GO:0006298">
    <property type="term" value="P:mismatch repair"/>
    <property type="evidence" value="ECO:0007669"/>
    <property type="project" value="UniProtKB-UniRule"/>
</dbReference>
<dbReference type="GO" id="GO:0016787">
    <property type="term" value="F:hydrolase activity"/>
    <property type="evidence" value="ECO:0007669"/>
    <property type="project" value="UniProtKB-KW"/>
</dbReference>
<evidence type="ECO:0000256" key="3">
    <source>
        <dbReference type="ARBA" id="ARBA00022763"/>
    </source>
</evidence>
<keyword evidence="5 6" id="KW-0234">DNA repair</keyword>
<dbReference type="EMBL" id="FPCH01000002">
    <property type="protein sequence ID" value="SFV33978.1"/>
    <property type="molecule type" value="Genomic_DNA"/>
</dbReference>
<evidence type="ECO:0000256" key="6">
    <source>
        <dbReference type="PIRNR" id="PIRNR018267"/>
    </source>
</evidence>
<protein>
    <recommendedName>
        <fullName evidence="6">Very short patch repair endonuclease</fullName>
        <ecNumber evidence="6">3.1.-.-</ecNumber>
    </recommendedName>
</protein>
<keyword evidence="8" id="KW-1185">Reference proteome</keyword>
<keyword evidence="4 6" id="KW-0378">Hydrolase</keyword>
<evidence type="ECO:0000313" key="8">
    <source>
        <dbReference type="Proteomes" id="UP000199423"/>
    </source>
</evidence>
<dbReference type="SUPFAM" id="SSF52980">
    <property type="entry name" value="Restriction endonuclease-like"/>
    <property type="match status" value="1"/>
</dbReference>
<dbReference type="NCBIfam" id="TIGR00632">
    <property type="entry name" value="vsr"/>
    <property type="match status" value="1"/>
</dbReference>